<evidence type="ECO:0000313" key="1">
    <source>
        <dbReference type="EMBL" id="KAJ7046430.1"/>
    </source>
</evidence>
<comment type="caution">
    <text evidence="1">The sequence shown here is derived from an EMBL/GenBank/DDBJ whole genome shotgun (WGS) entry which is preliminary data.</text>
</comment>
<dbReference type="Proteomes" id="UP001218188">
    <property type="component" value="Unassembled WGS sequence"/>
</dbReference>
<dbReference type="EMBL" id="JARJCM010000003">
    <property type="protein sequence ID" value="KAJ7046430.1"/>
    <property type="molecule type" value="Genomic_DNA"/>
</dbReference>
<evidence type="ECO:0000313" key="2">
    <source>
        <dbReference type="Proteomes" id="UP001218188"/>
    </source>
</evidence>
<keyword evidence="2" id="KW-1185">Reference proteome</keyword>
<name>A0AAD6XFM8_9AGAR</name>
<reference evidence="1" key="1">
    <citation type="submission" date="2023-03" db="EMBL/GenBank/DDBJ databases">
        <title>Massive genome expansion in bonnet fungi (Mycena s.s.) driven by repeated elements and novel gene families across ecological guilds.</title>
        <authorList>
            <consortium name="Lawrence Berkeley National Laboratory"/>
            <person name="Harder C.B."/>
            <person name="Miyauchi S."/>
            <person name="Viragh M."/>
            <person name="Kuo A."/>
            <person name="Thoen E."/>
            <person name="Andreopoulos B."/>
            <person name="Lu D."/>
            <person name="Skrede I."/>
            <person name="Drula E."/>
            <person name="Henrissat B."/>
            <person name="Morin E."/>
            <person name="Kohler A."/>
            <person name="Barry K."/>
            <person name="LaButti K."/>
            <person name="Morin E."/>
            <person name="Salamov A."/>
            <person name="Lipzen A."/>
            <person name="Mereny Z."/>
            <person name="Hegedus B."/>
            <person name="Baldrian P."/>
            <person name="Stursova M."/>
            <person name="Weitz H."/>
            <person name="Taylor A."/>
            <person name="Grigoriev I.V."/>
            <person name="Nagy L.G."/>
            <person name="Martin F."/>
            <person name="Kauserud H."/>
        </authorList>
    </citation>
    <scope>NUCLEOTIDE SEQUENCE</scope>
    <source>
        <strain evidence="1">CBHHK200</strain>
    </source>
</reference>
<accession>A0AAD6XFM8</accession>
<proteinExistence type="predicted"/>
<dbReference type="AlphaFoldDB" id="A0AAD6XFM8"/>
<organism evidence="1 2">
    <name type="scientific">Mycena alexandri</name>
    <dbReference type="NCBI Taxonomy" id="1745969"/>
    <lineage>
        <taxon>Eukaryota</taxon>
        <taxon>Fungi</taxon>
        <taxon>Dikarya</taxon>
        <taxon>Basidiomycota</taxon>
        <taxon>Agaricomycotina</taxon>
        <taxon>Agaricomycetes</taxon>
        <taxon>Agaricomycetidae</taxon>
        <taxon>Agaricales</taxon>
        <taxon>Marasmiineae</taxon>
        <taxon>Mycenaceae</taxon>
        <taxon>Mycena</taxon>
    </lineage>
</organism>
<sequence>MRSACFNIENFSLDMKGSQRYAYRASAGGRLSRPEGGRDDLTILFGEALAVGSTVKRRLQYLRPLARRNLEGEQLYGCSAEERDLVSLPNWDCLTYGHATSAQYPVVTPRGVIESTEVRDGCMELLAIVVPVKTVRCRSMSSSMLLNILYAARNNPDLTNYQFLSHVRFPASVAVAIAVLDLDFYTLEDYTKSGQKRDPCLWDIFIVLGACRGGNYGAWLIIIIATCAEDVYSIATVNLNPNQWTGVKR</sequence>
<gene>
    <name evidence="1" type="ORF">C8F04DRAFT_1227549</name>
</gene>
<protein>
    <submittedName>
        <fullName evidence="1">Uncharacterized protein</fullName>
    </submittedName>
</protein>